<keyword evidence="4" id="KW-1185">Reference proteome</keyword>
<evidence type="ECO:0000256" key="1">
    <source>
        <dbReference type="PROSITE-ProRule" id="PRU00339"/>
    </source>
</evidence>
<sequence>MDEMQAKIETWLQLIKLEKLQDVLQDMRTNFRVEPSEKLNDGIFRLLLRLCFMADKCNKQNSKVGQDIAELANFLCSLLIKVPNDNNFVKALFKIVQCLIAFNLYEDAENICCYLQPGILYNPQDDTINLLIKVLSLWRYSIYSMWLELKNESLNAENYNQLKSIMKYEMNMTQMVYKDYTKHLLEGINKHLDRIFMIDKDKKYFDDFCKYILEYLSGVQLYLDKDEKYKIYYHILRIICRVICETTNINNIKSSRKMLDTLFAYFEILTEDKECHQCFQQFQNFCMTLLVPMESLNNSAKDIQNVIYCNVNIAEKYGTKNLKCNAISIAEISEVVLEYWEKCIEIDNSMFKHLVNTGILLEIMNLFIHINTDEFYKEKKSTECKWCSNKLCIVKKDLHNFIATKCRCINLIFKFSLKTLPAKMCTLARKIMKQTVESIIFEIKECECKRWWQSWRTCRNIIYNIGILSEHIYEESVQLYSFLSTCIFQLKDFELNLKSDLENLKIKDFENIITFVLHRLSVVHCNNNMYKKAATACVLNALLTYNHSNTKAFHTWISIKKSAPEEITKMTMLECLKNDKEKIKSELGFSVDTLKYDPIALCLCEARNLLEEQIAFTNGIATLLKTLKKLQPSNQYAHTVLLLGYYFLGFKYDSSILKYYEQAIHDLKKNKSNSVAILCLEANLSLFMFAEELRVMRKQTHLEMENTKFAIYAPKLKEPMETNSSNVVAAYTMINIKKDTNLMLCLQKSLKKWKQLFECYFKEVVKDWEPKLILRILITAGEYARLYRYEDCEAETWTLAFKLALEIKDYIIIYITSRCISLRLINYDWIATANKYITKYRDSKDKNVIGTIATFWISLADLYFECGKYDDAKQLFAEARNLSGISLLANKPVYLLSLDVIIRNNHFYDMQHEDYSSYIEECRLTMRSVNYDLLKKCSNQATYLFSYDVLFTTAINLAIRINSLLSFRGICPDLLQLLKSAQSLNAMLRTAELLKSLCYIDLSRLQLDDCEVKLQALEHMLHIESFQLSMESKAIEIPSTYLAVTPTKIADPVRDSLNNDTSPVLGKKVFDLPKFTLHTDCNCYKCSNVSYQYMVFVTTYIRAQLYALQNHPTAALDHFHGAFEIKRKLFEKEKSVLPENWPRDEIGVKQLSWQIRFYIIDYIQLLIDFCYFLKISIRSHEKDATYILNLASNMCHKYNLERHPVYIMVQELKLDNEFQVIQSSDFNSKFMVPQPHDIDVSDETKSPNSPSVCVTPTSQKYRVKKPTSIRRRKSPVPLKIPKINLIWSDDEDDNSLSPPPPTYSNTKIKSYTNVKKKNVKDLTANLASLKIDDSVSQLENLNEDKNNTQGNSIKDIMIKVASLVPDISTSLMNLVDNTDISAMENTDKLIDSVENLKIKSKTRKSVKSTKQLTVADYNKNIDQAIELLKQMTIKDNTNNNIDSSAMMESKTIDKLQNQNISETYEERKFFKSKLLRENIETASTSSTNKPKNSQNKNLKSFLDNDGHSIRTRSSVRRCPKDKPS</sequence>
<keyword evidence="1" id="KW-0802">TPR repeat</keyword>
<dbReference type="Proteomes" id="UP001430953">
    <property type="component" value="Unassembled WGS sequence"/>
</dbReference>
<protein>
    <recommendedName>
        <fullName evidence="5">Separase</fullName>
    </recommendedName>
</protein>
<evidence type="ECO:0000313" key="3">
    <source>
        <dbReference type="EMBL" id="KAL0108707.1"/>
    </source>
</evidence>
<comment type="caution">
    <text evidence="3">The sequence shown here is derived from an EMBL/GenBank/DDBJ whole genome shotgun (WGS) entry which is preliminary data.</text>
</comment>
<dbReference type="PROSITE" id="PS50005">
    <property type="entry name" value="TPR"/>
    <property type="match status" value="1"/>
</dbReference>
<proteinExistence type="predicted"/>
<evidence type="ECO:0000256" key="2">
    <source>
        <dbReference type="SAM" id="MobiDB-lite"/>
    </source>
</evidence>
<organism evidence="3 4">
    <name type="scientific">Cardiocondyla obscurior</name>
    <dbReference type="NCBI Taxonomy" id="286306"/>
    <lineage>
        <taxon>Eukaryota</taxon>
        <taxon>Metazoa</taxon>
        <taxon>Ecdysozoa</taxon>
        <taxon>Arthropoda</taxon>
        <taxon>Hexapoda</taxon>
        <taxon>Insecta</taxon>
        <taxon>Pterygota</taxon>
        <taxon>Neoptera</taxon>
        <taxon>Endopterygota</taxon>
        <taxon>Hymenoptera</taxon>
        <taxon>Apocrita</taxon>
        <taxon>Aculeata</taxon>
        <taxon>Formicoidea</taxon>
        <taxon>Formicidae</taxon>
        <taxon>Myrmicinae</taxon>
        <taxon>Cardiocondyla</taxon>
    </lineage>
</organism>
<feature type="repeat" description="TPR" evidence="1">
    <location>
        <begin position="853"/>
        <end position="886"/>
    </location>
</feature>
<name>A0AAW2F003_9HYME</name>
<feature type="compositionally biased region" description="Polar residues" evidence="2">
    <location>
        <begin position="1481"/>
        <end position="1498"/>
    </location>
</feature>
<dbReference type="EMBL" id="JADYXP020000015">
    <property type="protein sequence ID" value="KAL0108707.1"/>
    <property type="molecule type" value="Genomic_DNA"/>
</dbReference>
<evidence type="ECO:0008006" key="5">
    <source>
        <dbReference type="Google" id="ProtNLM"/>
    </source>
</evidence>
<dbReference type="InterPro" id="IPR019734">
    <property type="entry name" value="TPR_rpt"/>
</dbReference>
<evidence type="ECO:0000313" key="4">
    <source>
        <dbReference type="Proteomes" id="UP001430953"/>
    </source>
</evidence>
<accession>A0AAW2F003</accession>
<feature type="region of interest" description="Disordered" evidence="2">
    <location>
        <begin position="1481"/>
        <end position="1524"/>
    </location>
</feature>
<reference evidence="3 4" key="1">
    <citation type="submission" date="2023-03" db="EMBL/GenBank/DDBJ databases">
        <title>High recombination rates correlate with genetic variation in Cardiocondyla obscurior ants.</title>
        <authorList>
            <person name="Errbii M."/>
        </authorList>
    </citation>
    <scope>NUCLEOTIDE SEQUENCE [LARGE SCALE GENOMIC DNA]</scope>
    <source>
        <strain evidence="3">Alpha-2009</strain>
        <tissue evidence="3">Whole body</tissue>
    </source>
</reference>
<gene>
    <name evidence="3" type="ORF">PUN28_014095</name>
</gene>